<proteinExistence type="predicted"/>
<sequence>MSSPPWPFVLPVHDTMLRSYDVRAALKASETATDVSKLASLAYLLPPYGSPAQSMEDTFQDQENETPSHSAAHIDTDLDSEAMTDIHIQVVESLTQLNLELLRHTKTIPSVASHPLDTTKDVDPFRLDDTFRLTTSFLQIAQSLQPRRHQGRGTADGVAVGSASYSFTQITQSASTGTIGDIISKPARLRFSVRERPFIRDEQHRFR</sequence>
<gene>
    <name evidence="1" type="ORF">E0Z10_g3389</name>
</gene>
<protein>
    <submittedName>
        <fullName evidence="1">Uncharacterized protein</fullName>
    </submittedName>
</protein>
<evidence type="ECO:0000313" key="1">
    <source>
        <dbReference type="EMBL" id="TGJ85348.1"/>
    </source>
</evidence>
<dbReference type="AlphaFoldDB" id="A0A4Z0YZE6"/>
<dbReference type="STRING" id="37992.A0A4Z0YZE6"/>
<dbReference type="OrthoDB" id="2574141at2759"/>
<dbReference type="Proteomes" id="UP000297716">
    <property type="component" value="Unassembled WGS sequence"/>
</dbReference>
<name>A0A4Z0YZE6_9PEZI</name>
<evidence type="ECO:0000313" key="2">
    <source>
        <dbReference type="Proteomes" id="UP000297716"/>
    </source>
</evidence>
<organism evidence="1 2">
    <name type="scientific">Xylaria hypoxylon</name>
    <dbReference type="NCBI Taxonomy" id="37992"/>
    <lineage>
        <taxon>Eukaryota</taxon>
        <taxon>Fungi</taxon>
        <taxon>Dikarya</taxon>
        <taxon>Ascomycota</taxon>
        <taxon>Pezizomycotina</taxon>
        <taxon>Sordariomycetes</taxon>
        <taxon>Xylariomycetidae</taxon>
        <taxon>Xylariales</taxon>
        <taxon>Xylariaceae</taxon>
        <taxon>Xylaria</taxon>
    </lineage>
</organism>
<keyword evidence="2" id="KW-1185">Reference proteome</keyword>
<reference evidence="1 2" key="1">
    <citation type="submission" date="2019-03" db="EMBL/GenBank/DDBJ databases">
        <title>Draft genome sequence of Xylaria hypoxylon DSM 108379, a ubiquitous saprotrophic-parasitic fungi on hardwood.</title>
        <authorList>
            <person name="Buettner E."/>
            <person name="Leonhardt S."/>
            <person name="Gebauer A.M."/>
            <person name="Liers C."/>
            <person name="Hofrichter M."/>
            <person name="Kellner H."/>
        </authorList>
    </citation>
    <scope>NUCLEOTIDE SEQUENCE [LARGE SCALE GENOMIC DNA]</scope>
    <source>
        <strain evidence="1 2">DSM 108379</strain>
    </source>
</reference>
<dbReference type="EMBL" id="SKBN01000047">
    <property type="protein sequence ID" value="TGJ85348.1"/>
    <property type="molecule type" value="Genomic_DNA"/>
</dbReference>
<accession>A0A4Z0YZE6</accession>
<comment type="caution">
    <text evidence="1">The sequence shown here is derived from an EMBL/GenBank/DDBJ whole genome shotgun (WGS) entry which is preliminary data.</text>
</comment>